<proteinExistence type="predicted"/>
<protein>
    <recommendedName>
        <fullName evidence="1">Right handed beta helix domain-containing protein</fullName>
    </recommendedName>
</protein>
<dbReference type="SUPFAM" id="SSF51126">
    <property type="entry name" value="Pectin lyase-like"/>
    <property type="match status" value="1"/>
</dbReference>
<dbReference type="Proteomes" id="UP000179807">
    <property type="component" value="Unassembled WGS sequence"/>
</dbReference>
<sequence>MDNLFISKSSIAKSKILVSKILVRYFQFFLMHQDYQNRNLFDQDFQKPVFVRTNTDAYAKRKIDEHEKNNNSILNNNELETLKINWLTISQDEYRLKDVSLLSKIHITGRAQFVATGCVFTSLNGKTPALEIFANSSAVFDKCVFKNCNGVSVIVRDRSMAQFNNCTFLSNKDSIFSFDRSYIECNNCVFSQSTHSSITVDKSASAKISDSKFKESQGKAISVKAGSKIHVYDSLFDSNKDGSIVLIEKSFGCFSRNTFQKIVATAICATKESHVYSKFNTFEEIAGNAIAFVNSTGFSYNDKIKGTKAPAIAVKGKMANPVISNTVISYTNNYAVACREASCPTFDQCTFEKIGSNVFSISEGSYPKIKNSLFKNIDLVENVIFSVFEYARPILINNEIHINNNKISQTIPPLVSSFYGGNPQIHENNGFSKLQINTRNDGTFNYVCEDYSSADEFENLYETCHVQDFYSDLEPFKPPMVNGQKLRFYTPPNDREVPRLPDFETPSDICLPLKTYQFT</sequence>
<feature type="domain" description="Right handed beta helix" evidence="1">
    <location>
        <begin position="153"/>
        <end position="297"/>
    </location>
</feature>
<dbReference type="AlphaFoldDB" id="A0A1J4JFA1"/>
<dbReference type="GeneID" id="94845181"/>
<name>A0A1J4JFA1_9EUKA</name>
<dbReference type="RefSeq" id="XP_068351023.1">
    <property type="nucleotide sequence ID" value="XM_068510477.1"/>
</dbReference>
<evidence type="ECO:0000259" key="1">
    <source>
        <dbReference type="Pfam" id="PF13229"/>
    </source>
</evidence>
<keyword evidence="3" id="KW-1185">Reference proteome</keyword>
<gene>
    <name evidence="2" type="ORF">TRFO_35822</name>
</gene>
<dbReference type="Pfam" id="PF13229">
    <property type="entry name" value="Beta_helix"/>
    <property type="match status" value="1"/>
</dbReference>
<dbReference type="InterPro" id="IPR011050">
    <property type="entry name" value="Pectin_lyase_fold/virulence"/>
</dbReference>
<dbReference type="Gene3D" id="2.160.20.10">
    <property type="entry name" value="Single-stranded right-handed beta-helix, Pectin lyase-like"/>
    <property type="match status" value="1"/>
</dbReference>
<organism evidence="2 3">
    <name type="scientific">Tritrichomonas foetus</name>
    <dbReference type="NCBI Taxonomy" id="1144522"/>
    <lineage>
        <taxon>Eukaryota</taxon>
        <taxon>Metamonada</taxon>
        <taxon>Parabasalia</taxon>
        <taxon>Tritrichomonadida</taxon>
        <taxon>Tritrichomonadidae</taxon>
        <taxon>Tritrichomonas</taxon>
    </lineage>
</organism>
<comment type="caution">
    <text evidence="2">The sequence shown here is derived from an EMBL/GenBank/DDBJ whole genome shotgun (WGS) entry which is preliminary data.</text>
</comment>
<evidence type="ECO:0000313" key="2">
    <source>
        <dbReference type="EMBL" id="OHS97886.1"/>
    </source>
</evidence>
<dbReference type="VEuPathDB" id="TrichDB:TRFO_35822"/>
<dbReference type="InterPro" id="IPR039448">
    <property type="entry name" value="Beta_helix"/>
</dbReference>
<dbReference type="EMBL" id="MLAK01001088">
    <property type="protein sequence ID" value="OHS97886.1"/>
    <property type="molecule type" value="Genomic_DNA"/>
</dbReference>
<accession>A0A1J4JFA1</accession>
<reference evidence="2" key="1">
    <citation type="submission" date="2016-10" db="EMBL/GenBank/DDBJ databases">
        <authorList>
            <person name="Benchimol M."/>
            <person name="Almeida L.G."/>
            <person name="Vasconcelos A.T."/>
            <person name="Perreira-Neves A."/>
            <person name="Rosa I.A."/>
            <person name="Tasca T."/>
            <person name="Bogo M.R."/>
            <person name="de Souza W."/>
        </authorList>
    </citation>
    <scope>NUCLEOTIDE SEQUENCE [LARGE SCALE GENOMIC DNA]</scope>
    <source>
        <strain evidence="2">K</strain>
    </source>
</reference>
<dbReference type="InterPro" id="IPR012334">
    <property type="entry name" value="Pectin_lyas_fold"/>
</dbReference>
<evidence type="ECO:0000313" key="3">
    <source>
        <dbReference type="Proteomes" id="UP000179807"/>
    </source>
</evidence>